<keyword evidence="4 7" id="KW-0472">Membrane</keyword>
<keyword evidence="10" id="KW-1185">Reference proteome</keyword>
<reference evidence="9 10" key="1">
    <citation type="submission" date="2019-03" db="EMBL/GenBank/DDBJ databases">
        <title>Draft genome sequence of Xylaria hypoxylon DSM 108379, a ubiquitous saprotrophic-parasitic fungi on hardwood.</title>
        <authorList>
            <person name="Buettner E."/>
            <person name="Leonhardt S."/>
            <person name="Gebauer A.M."/>
            <person name="Liers C."/>
            <person name="Hofrichter M."/>
            <person name="Kellner H."/>
        </authorList>
    </citation>
    <scope>NUCLEOTIDE SEQUENCE [LARGE SCALE GENOMIC DNA]</scope>
    <source>
        <strain evidence="9 10">DSM 108379</strain>
    </source>
</reference>
<sequence>MALPGSTDLCAIPAAESPDGTYNFVNPESLGSAVIAVGVVLATISTVFGAGRLYANRNSLHSADYFTLFAVATNIAFTGVICAQYKSFRHQWDTPVCFYSAATFKLSFAQTVLWSPVYFFAKAAILLLYRRLFAIEKSTHIAINFGILITFLVYFSNIPLAAVYLAPRVGKSWESLLITLQSNTVGFSIGGIVQTSIGTLIDLYIFILPIPILFHLNMSAKRRMQLACIFSTALLGVAGSVVSLVFKIKLLQSKDVGWITSIVNIARYLAISLVSPLLPPRSVYAANKARNISLVETNIAIIVGCMPALAQVTSTAGWGSNFFKSLRSRLLGTLRYSSKSRSREGTSKGGGQDGAPSLVTFGRNQTPRRNNYYELTNNSLLKSQGDTMVGDAAEDHHEIQPNSSTSLHKK</sequence>
<dbReference type="AlphaFoldDB" id="A0A4Z0Z0J5"/>
<feature type="transmembrane region" description="Helical" evidence="7">
    <location>
        <begin position="185"/>
        <end position="214"/>
    </location>
</feature>
<evidence type="ECO:0000256" key="2">
    <source>
        <dbReference type="ARBA" id="ARBA00022692"/>
    </source>
</evidence>
<organism evidence="9 10">
    <name type="scientific">Xylaria hypoxylon</name>
    <dbReference type="NCBI Taxonomy" id="37992"/>
    <lineage>
        <taxon>Eukaryota</taxon>
        <taxon>Fungi</taxon>
        <taxon>Dikarya</taxon>
        <taxon>Ascomycota</taxon>
        <taxon>Pezizomycotina</taxon>
        <taxon>Sordariomycetes</taxon>
        <taxon>Xylariomycetidae</taxon>
        <taxon>Xylariales</taxon>
        <taxon>Xylariaceae</taxon>
        <taxon>Xylaria</taxon>
    </lineage>
</organism>
<proteinExistence type="inferred from homology"/>
<feature type="transmembrane region" description="Helical" evidence="7">
    <location>
        <begin position="299"/>
        <end position="319"/>
    </location>
</feature>
<evidence type="ECO:0000256" key="4">
    <source>
        <dbReference type="ARBA" id="ARBA00023136"/>
    </source>
</evidence>
<feature type="transmembrane region" description="Helical" evidence="7">
    <location>
        <begin position="108"/>
        <end position="129"/>
    </location>
</feature>
<feature type="compositionally biased region" description="Polar residues" evidence="6">
    <location>
        <begin position="400"/>
        <end position="410"/>
    </location>
</feature>
<feature type="domain" description="Rhodopsin" evidence="8">
    <location>
        <begin position="56"/>
        <end position="313"/>
    </location>
</feature>
<feature type="region of interest" description="Disordered" evidence="6">
    <location>
        <begin position="337"/>
        <end position="369"/>
    </location>
</feature>
<dbReference type="Pfam" id="PF20684">
    <property type="entry name" value="Fung_rhodopsin"/>
    <property type="match status" value="1"/>
</dbReference>
<comment type="subcellular location">
    <subcellularLocation>
        <location evidence="1">Membrane</location>
        <topology evidence="1">Multi-pass membrane protein</topology>
    </subcellularLocation>
</comment>
<comment type="caution">
    <text evidence="9">The sequence shown here is derived from an EMBL/GenBank/DDBJ whole genome shotgun (WGS) entry which is preliminary data.</text>
</comment>
<dbReference type="PANTHER" id="PTHR33048:SF47">
    <property type="entry name" value="INTEGRAL MEMBRANE PROTEIN-RELATED"/>
    <property type="match status" value="1"/>
</dbReference>
<feature type="transmembrane region" description="Helical" evidence="7">
    <location>
        <begin position="66"/>
        <end position="88"/>
    </location>
</feature>
<dbReference type="EMBL" id="SKBN01000138">
    <property type="protein sequence ID" value="TGJ82192.1"/>
    <property type="molecule type" value="Genomic_DNA"/>
</dbReference>
<dbReference type="Proteomes" id="UP000297716">
    <property type="component" value="Unassembled WGS sequence"/>
</dbReference>
<feature type="transmembrane region" description="Helical" evidence="7">
    <location>
        <begin position="258"/>
        <end position="278"/>
    </location>
</feature>
<evidence type="ECO:0000259" key="8">
    <source>
        <dbReference type="Pfam" id="PF20684"/>
    </source>
</evidence>
<dbReference type="GO" id="GO:0016020">
    <property type="term" value="C:membrane"/>
    <property type="evidence" value="ECO:0007669"/>
    <property type="project" value="UniProtKB-SubCell"/>
</dbReference>
<comment type="similarity">
    <text evidence="5">Belongs to the SAT4 family.</text>
</comment>
<evidence type="ECO:0000313" key="9">
    <source>
        <dbReference type="EMBL" id="TGJ82192.1"/>
    </source>
</evidence>
<feature type="transmembrane region" description="Helical" evidence="7">
    <location>
        <begin position="30"/>
        <end position="54"/>
    </location>
</feature>
<dbReference type="OrthoDB" id="5342292at2759"/>
<feature type="transmembrane region" description="Helical" evidence="7">
    <location>
        <begin position="226"/>
        <end position="246"/>
    </location>
</feature>
<gene>
    <name evidence="9" type="ORF">E0Z10_g6570</name>
</gene>
<evidence type="ECO:0000256" key="5">
    <source>
        <dbReference type="ARBA" id="ARBA00038359"/>
    </source>
</evidence>
<dbReference type="InterPro" id="IPR052337">
    <property type="entry name" value="SAT4-like"/>
</dbReference>
<evidence type="ECO:0000256" key="1">
    <source>
        <dbReference type="ARBA" id="ARBA00004141"/>
    </source>
</evidence>
<accession>A0A4Z0Z0J5</accession>
<dbReference type="STRING" id="37992.A0A4Z0Z0J5"/>
<dbReference type="InterPro" id="IPR049326">
    <property type="entry name" value="Rhodopsin_dom_fungi"/>
</dbReference>
<keyword evidence="2 7" id="KW-0812">Transmembrane</keyword>
<dbReference type="PANTHER" id="PTHR33048">
    <property type="entry name" value="PTH11-LIKE INTEGRAL MEMBRANE PROTEIN (AFU_ORTHOLOGUE AFUA_5G11245)"/>
    <property type="match status" value="1"/>
</dbReference>
<evidence type="ECO:0000256" key="7">
    <source>
        <dbReference type="SAM" id="Phobius"/>
    </source>
</evidence>
<name>A0A4Z0Z0J5_9PEZI</name>
<evidence type="ECO:0000313" key="10">
    <source>
        <dbReference type="Proteomes" id="UP000297716"/>
    </source>
</evidence>
<keyword evidence="3 7" id="KW-1133">Transmembrane helix</keyword>
<protein>
    <recommendedName>
        <fullName evidence="8">Rhodopsin domain-containing protein</fullName>
    </recommendedName>
</protein>
<evidence type="ECO:0000256" key="6">
    <source>
        <dbReference type="SAM" id="MobiDB-lite"/>
    </source>
</evidence>
<feature type="transmembrane region" description="Helical" evidence="7">
    <location>
        <begin position="141"/>
        <end position="165"/>
    </location>
</feature>
<evidence type="ECO:0000256" key="3">
    <source>
        <dbReference type="ARBA" id="ARBA00022989"/>
    </source>
</evidence>
<feature type="region of interest" description="Disordered" evidence="6">
    <location>
        <begin position="384"/>
        <end position="410"/>
    </location>
</feature>